<dbReference type="AlphaFoldDB" id="A0A812ST88"/>
<proteinExistence type="predicted"/>
<keyword evidence="4" id="KW-1185">Reference proteome</keyword>
<dbReference type="InterPro" id="IPR039881">
    <property type="entry name" value="PCIF1-like"/>
</dbReference>
<evidence type="ECO:0000313" key="3">
    <source>
        <dbReference type="EMBL" id="CAE7499748.1"/>
    </source>
</evidence>
<evidence type="ECO:0000256" key="1">
    <source>
        <dbReference type="SAM" id="MobiDB-lite"/>
    </source>
</evidence>
<evidence type="ECO:0000259" key="2">
    <source>
        <dbReference type="Pfam" id="PF12237"/>
    </source>
</evidence>
<dbReference type="OrthoDB" id="193787at2759"/>
<gene>
    <name evidence="3" type="primary">pcif1</name>
    <name evidence="3" type="ORF">SNAT2548_LOCUS27990</name>
</gene>
<accession>A0A812ST88</accession>
<protein>
    <submittedName>
        <fullName evidence="3">Pcif1 protein</fullName>
    </submittedName>
</protein>
<dbReference type="PANTHER" id="PTHR21727:SF0">
    <property type="entry name" value="MRNA (2'-O-METHYLADENOSINE-N(6)-)-METHYLTRANSFERASE"/>
    <property type="match status" value="1"/>
</dbReference>
<organism evidence="3 4">
    <name type="scientific">Symbiodinium natans</name>
    <dbReference type="NCBI Taxonomy" id="878477"/>
    <lineage>
        <taxon>Eukaryota</taxon>
        <taxon>Sar</taxon>
        <taxon>Alveolata</taxon>
        <taxon>Dinophyceae</taxon>
        <taxon>Suessiales</taxon>
        <taxon>Symbiodiniaceae</taxon>
        <taxon>Symbiodinium</taxon>
    </lineage>
</organism>
<comment type="caution">
    <text evidence="3">The sequence shown here is derived from an EMBL/GenBank/DDBJ whole genome shotgun (WGS) entry which is preliminary data.</text>
</comment>
<reference evidence="3" key="1">
    <citation type="submission" date="2021-02" db="EMBL/GenBank/DDBJ databases">
        <authorList>
            <person name="Dougan E. K."/>
            <person name="Rhodes N."/>
            <person name="Thang M."/>
            <person name="Chan C."/>
        </authorList>
    </citation>
    <scope>NUCLEOTIDE SEQUENCE</scope>
</reference>
<dbReference type="GO" id="GO:0016422">
    <property type="term" value="F:mRNA (2'-O-methyladenosine-N6-)-methyltransferase activity"/>
    <property type="evidence" value="ECO:0007669"/>
    <property type="project" value="InterPro"/>
</dbReference>
<feature type="domain" description="PCIF1 WW" evidence="2">
    <location>
        <begin position="279"/>
        <end position="442"/>
    </location>
</feature>
<feature type="region of interest" description="Disordered" evidence="1">
    <location>
        <begin position="107"/>
        <end position="127"/>
    </location>
</feature>
<evidence type="ECO:0000313" key="4">
    <source>
        <dbReference type="Proteomes" id="UP000604046"/>
    </source>
</evidence>
<dbReference type="GO" id="GO:0099122">
    <property type="term" value="F:RNA polymerase II C-terminal domain binding"/>
    <property type="evidence" value="ECO:0007669"/>
    <property type="project" value="InterPro"/>
</dbReference>
<dbReference type="Pfam" id="PF12237">
    <property type="entry name" value="PCIF1_WW"/>
    <property type="match status" value="1"/>
</dbReference>
<dbReference type="EMBL" id="CAJNDS010002498">
    <property type="protein sequence ID" value="CAE7499748.1"/>
    <property type="molecule type" value="Genomic_DNA"/>
</dbReference>
<dbReference type="Proteomes" id="UP000604046">
    <property type="component" value="Unassembled WGS sequence"/>
</dbReference>
<name>A0A812ST88_9DINO</name>
<dbReference type="InterPro" id="IPR022035">
    <property type="entry name" value="PCIF1_WW"/>
</dbReference>
<dbReference type="PANTHER" id="PTHR21727">
    <property type="entry name" value="PHOSPHORYLATED CTD INTERACTING FACTOR 1"/>
    <property type="match status" value="1"/>
</dbReference>
<sequence>MASSCATSLADGPSMKRLRTEAKCAEDPLARVWLRRLGDAGTALPSPVWEHLRRVEVLGLRARFDARYGELCREVLTEPGTPRTPSRAPREALNKWFMERLNSKSADPLWGGPASDESRPHSAATSEADEGLCRNLCRELLPGLDAEAARTMENRVREICSKLALEAAASVLSLRKKFSELSELERGSSVSATFDARRGCYLFSLLPEGASLETLPAADLESECSGGESADAGSSEVFTISPSALARLGKLLRKAAKRAKLMAVDIETSGGGLASSVAFLQEDSTFWNLTFCTLCRYDTLFGPGHKEGGGLHAAVPDEVFSALEGLESSRLARLECFASPLLCQQNWHFCSVFDDLDVFFGSLGPFLQEDLDLGTMGGVYEINPPFVRGLVLRLAEKLLAAFESAVHHKKALYVFLVLPGLEHRREAEDRNALEELFESPFKVAISERKRRVFTNGLTFKTDHTWPLFATSTTVALLASEADLSRQLGDQFDSICRLWGEVDLPAGSNEESGSVLVLSALQQAFCSTY</sequence>